<dbReference type="Pfam" id="PF12802">
    <property type="entry name" value="MarR_2"/>
    <property type="match status" value="1"/>
</dbReference>
<keyword evidence="7" id="KW-1185">Reference proteome</keyword>
<feature type="domain" description="HTH marR-type" evidence="4">
    <location>
        <begin position="1"/>
        <end position="132"/>
    </location>
</feature>
<evidence type="ECO:0000313" key="7">
    <source>
        <dbReference type="Proteomes" id="UP000199541"/>
    </source>
</evidence>
<dbReference type="InterPro" id="IPR036390">
    <property type="entry name" value="WH_DNA-bd_sf"/>
</dbReference>
<dbReference type="InterPro" id="IPR036388">
    <property type="entry name" value="WH-like_DNA-bd_sf"/>
</dbReference>
<keyword evidence="1" id="KW-0805">Transcription regulation</keyword>
<gene>
    <name evidence="5" type="ORF">GCM10008024_15610</name>
    <name evidence="6" type="ORF">SAMN05444006_10722</name>
</gene>
<evidence type="ECO:0000256" key="3">
    <source>
        <dbReference type="ARBA" id="ARBA00023163"/>
    </source>
</evidence>
<reference evidence="5" key="3">
    <citation type="submission" date="2023-06" db="EMBL/GenBank/DDBJ databases">
        <authorList>
            <person name="Sun Q."/>
            <person name="Zhou Y."/>
        </authorList>
    </citation>
    <scope>NUCLEOTIDE SEQUENCE</scope>
    <source>
        <strain evidence="5">CGMCC 1.10859</strain>
    </source>
</reference>
<name>A0AAN4UQG5_9RHOB</name>
<dbReference type="Gene3D" id="1.10.10.10">
    <property type="entry name" value="Winged helix-like DNA-binding domain superfamily/Winged helix DNA-binding domain"/>
    <property type="match status" value="1"/>
</dbReference>
<evidence type="ECO:0000313" key="5">
    <source>
        <dbReference type="EMBL" id="GHE01178.1"/>
    </source>
</evidence>
<dbReference type="PRINTS" id="PR00598">
    <property type="entry name" value="HTHMARR"/>
</dbReference>
<organism evidence="5 8">
    <name type="scientific">Allgaiera indica</name>
    <dbReference type="NCBI Taxonomy" id="765699"/>
    <lineage>
        <taxon>Bacteria</taxon>
        <taxon>Pseudomonadati</taxon>
        <taxon>Pseudomonadota</taxon>
        <taxon>Alphaproteobacteria</taxon>
        <taxon>Rhodobacterales</taxon>
        <taxon>Paracoccaceae</taxon>
        <taxon>Allgaiera</taxon>
    </lineage>
</organism>
<evidence type="ECO:0000313" key="6">
    <source>
        <dbReference type="EMBL" id="SDW82117.1"/>
    </source>
</evidence>
<reference evidence="5" key="1">
    <citation type="journal article" date="2014" name="Int. J. Syst. Evol. Microbiol.">
        <title>Complete genome sequence of Corynebacterium casei LMG S-19264T (=DSM 44701T), isolated from a smear-ripened cheese.</title>
        <authorList>
            <consortium name="US DOE Joint Genome Institute (JGI-PGF)"/>
            <person name="Walter F."/>
            <person name="Albersmeier A."/>
            <person name="Kalinowski J."/>
            <person name="Ruckert C."/>
        </authorList>
    </citation>
    <scope>NUCLEOTIDE SEQUENCE</scope>
    <source>
        <strain evidence="5">CGMCC 1.10859</strain>
    </source>
</reference>
<dbReference type="PANTHER" id="PTHR42756:SF1">
    <property type="entry name" value="TRANSCRIPTIONAL REPRESSOR OF EMRAB OPERON"/>
    <property type="match status" value="1"/>
</dbReference>
<dbReference type="RefSeq" id="WP_081825125.1">
    <property type="nucleotide sequence ID" value="NZ_BNAB01000006.1"/>
</dbReference>
<dbReference type="GO" id="GO:0003700">
    <property type="term" value="F:DNA-binding transcription factor activity"/>
    <property type="evidence" value="ECO:0007669"/>
    <property type="project" value="InterPro"/>
</dbReference>
<dbReference type="EMBL" id="FNOB01000007">
    <property type="protein sequence ID" value="SDW82117.1"/>
    <property type="molecule type" value="Genomic_DNA"/>
</dbReference>
<dbReference type="SMART" id="SM00347">
    <property type="entry name" value="HTH_MARR"/>
    <property type="match status" value="1"/>
</dbReference>
<dbReference type="EMBL" id="BNAB01000006">
    <property type="protein sequence ID" value="GHE01178.1"/>
    <property type="molecule type" value="Genomic_DNA"/>
</dbReference>
<dbReference type="AlphaFoldDB" id="A0AAN4UQG5"/>
<proteinExistence type="predicted"/>
<dbReference type="PROSITE" id="PS50995">
    <property type="entry name" value="HTH_MARR_2"/>
    <property type="match status" value="1"/>
</dbReference>
<keyword evidence="2" id="KW-0238">DNA-binding</keyword>
<evidence type="ECO:0000256" key="1">
    <source>
        <dbReference type="ARBA" id="ARBA00023015"/>
    </source>
</evidence>
<dbReference type="SUPFAM" id="SSF46785">
    <property type="entry name" value="Winged helix' DNA-binding domain"/>
    <property type="match status" value="1"/>
</dbReference>
<comment type="caution">
    <text evidence="5">The sequence shown here is derived from an EMBL/GenBank/DDBJ whole genome shotgun (WGS) entry which is preliminary data.</text>
</comment>
<reference evidence="6 7" key="2">
    <citation type="submission" date="2016-10" db="EMBL/GenBank/DDBJ databases">
        <authorList>
            <person name="Varghese N."/>
            <person name="Submissions S."/>
        </authorList>
    </citation>
    <scope>NUCLEOTIDE SEQUENCE [LARGE SCALE GENOMIC DNA]</scope>
    <source>
        <strain evidence="6 7">DSM 24802</strain>
    </source>
</reference>
<evidence type="ECO:0000259" key="4">
    <source>
        <dbReference type="PROSITE" id="PS50995"/>
    </source>
</evidence>
<accession>A0AAN4UQG5</accession>
<sequence>MRFSNLVRGVHRNVEEFIAQRIKAVGLSVEQYRILEALTQTDGRSMGSLAAVVFVDSPTLTKIVDRMVSSGLVYRAPDANDRRKVLIYRARRGAQIFESLSGVEAELQAELARVLGDEGLERLTAGLKRLLDGVEAVPANPVSQGTAQGARAFDG</sequence>
<dbReference type="Proteomes" id="UP000199541">
    <property type="component" value="Unassembled WGS sequence"/>
</dbReference>
<dbReference type="InterPro" id="IPR000835">
    <property type="entry name" value="HTH_MarR-typ"/>
</dbReference>
<keyword evidence="3" id="KW-0804">Transcription</keyword>
<evidence type="ECO:0000313" key="8">
    <source>
        <dbReference type="Proteomes" id="UP000634647"/>
    </source>
</evidence>
<dbReference type="GO" id="GO:0003677">
    <property type="term" value="F:DNA binding"/>
    <property type="evidence" value="ECO:0007669"/>
    <property type="project" value="UniProtKB-KW"/>
</dbReference>
<evidence type="ECO:0000256" key="2">
    <source>
        <dbReference type="ARBA" id="ARBA00023125"/>
    </source>
</evidence>
<dbReference type="Proteomes" id="UP000634647">
    <property type="component" value="Unassembled WGS sequence"/>
</dbReference>
<protein>
    <submittedName>
        <fullName evidence="5 6">Transcriptional regulator</fullName>
    </submittedName>
</protein>
<dbReference type="PANTHER" id="PTHR42756">
    <property type="entry name" value="TRANSCRIPTIONAL REGULATOR, MARR"/>
    <property type="match status" value="1"/>
</dbReference>